<dbReference type="EMBL" id="CAADJE010000013">
    <property type="protein sequence ID" value="VFS59196.1"/>
    <property type="molecule type" value="Genomic_DNA"/>
</dbReference>
<organism evidence="1 2">
    <name type="scientific">Raoultella planticola</name>
    <name type="common">Klebsiella planticola</name>
    <dbReference type="NCBI Taxonomy" id="575"/>
    <lineage>
        <taxon>Bacteria</taxon>
        <taxon>Pseudomonadati</taxon>
        <taxon>Pseudomonadota</taxon>
        <taxon>Gammaproteobacteria</taxon>
        <taxon>Enterobacterales</taxon>
        <taxon>Enterobacteriaceae</taxon>
        <taxon>Klebsiella/Raoultella group</taxon>
        <taxon>Raoultella</taxon>
    </lineage>
</organism>
<gene>
    <name evidence="1" type="ORF">NCTC12998_00979</name>
</gene>
<protein>
    <submittedName>
        <fullName evidence="1">Uncharacterized protein</fullName>
    </submittedName>
</protein>
<evidence type="ECO:0000313" key="2">
    <source>
        <dbReference type="Proteomes" id="UP000345637"/>
    </source>
</evidence>
<dbReference type="AlphaFoldDB" id="A0A485AGG9"/>
<sequence>MLERQHPAIVAPEGSSSSKRSGLLVTVLIRRWFFSTQPACLSNASACSKFVRSNPSPAGSRRLIDGGENLRRQIGLHWRQQGELFGIGRVTRRIFGILKVAAGPAVGAIKQRLVHPLEIKGEGDGFPDWRSLNTGRWILNASHWVSCAEVFGYSSLTYSRG</sequence>
<evidence type="ECO:0000313" key="1">
    <source>
        <dbReference type="EMBL" id="VFS59196.1"/>
    </source>
</evidence>
<proteinExistence type="predicted"/>
<name>A0A485AGG9_RAOPL</name>
<reference evidence="1 2" key="1">
    <citation type="submission" date="2019-03" db="EMBL/GenBank/DDBJ databases">
        <authorList>
            <consortium name="Pathogen Informatics"/>
        </authorList>
    </citation>
    <scope>NUCLEOTIDE SEQUENCE [LARGE SCALE GENOMIC DNA]</scope>
    <source>
        <strain evidence="1 2">NCTC12998</strain>
    </source>
</reference>
<accession>A0A485AGG9</accession>
<dbReference type="Proteomes" id="UP000345637">
    <property type="component" value="Unassembled WGS sequence"/>
</dbReference>